<evidence type="ECO:0000313" key="2">
    <source>
        <dbReference type="EMBL" id="MEX4010687.1"/>
    </source>
</evidence>
<dbReference type="InterPro" id="IPR018691">
    <property type="entry name" value="DUF2188"/>
</dbReference>
<keyword evidence="3" id="KW-1185">Reference proteome</keyword>
<evidence type="ECO:0000313" key="3">
    <source>
        <dbReference type="Proteomes" id="UP001559025"/>
    </source>
</evidence>
<sequence length="79" mass="8783">MMKVIYRVVEHDGGWAYKVGDVFSETFPSHDAALAAARRAAGEQRVAGETRGIQYETSDGTWHEELASGQDRPDTEVRD</sequence>
<dbReference type="Pfam" id="PF09954">
    <property type="entry name" value="DUF2188"/>
    <property type="match status" value="1"/>
</dbReference>
<proteinExistence type="predicted"/>
<name>A0ABV3X154_9HYPH</name>
<feature type="region of interest" description="Disordered" evidence="1">
    <location>
        <begin position="57"/>
        <end position="79"/>
    </location>
</feature>
<evidence type="ECO:0000256" key="1">
    <source>
        <dbReference type="SAM" id="MobiDB-lite"/>
    </source>
</evidence>
<organism evidence="2 3">
    <name type="scientific">Neoaquamicrobium sediminum</name>
    <dbReference type="NCBI Taxonomy" id="1849104"/>
    <lineage>
        <taxon>Bacteria</taxon>
        <taxon>Pseudomonadati</taxon>
        <taxon>Pseudomonadota</taxon>
        <taxon>Alphaproteobacteria</taxon>
        <taxon>Hyphomicrobiales</taxon>
        <taxon>Phyllobacteriaceae</taxon>
        <taxon>Neoaquamicrobium</taxon>
    </lineage>
</organism>
<gene>
    <name evidence="2" type="ORF">V1479_25630</name>
</gene>
<comment type="caution">
    <text evidence="2">The sequence shown here is derived from an EMBL/GenBank/DDBJ whole genome shotgun (WGS) entry which is preliminary data.</text>
</comment>
<protein>
    <submittedName>
        <fullName evidence="2">DUF2188 domain-containing protein</fullName>
    </submittedName>
</protein>
<feature type="compositionally biased region" description="Basic and acidic residues" evidence="1">
    <location>
        <begin position="61"/>
        <end position="79"/>
    </location>
</feature>
<reference evidence="2 3" key="1">
    <citation type="submission" date="2024-01" db="EMBL/GenBank/DDBJ databases">
        <title>New evidence supports the origin of RcGTA from prophage.</title>
        <authorList>
            <person name="Xu Y."/>
            <person name="Liu B."/>
            <person name="Chen F."/>
        </authorList>
    </citation>
    <scope>NUCLEOTIDE SEQUENCE [LARGE SCALE GENOMIC DNA]</scope>
    <source>
        <strain evidence="2 3">CBW1107-2</strain>
    </source>
</reference>
<accession>A0ABV3X154</accession>
<dbReference type="EMBL" id="JAZHFV010000021">
    <property type="protein sequence ID" value="MEX4010687.1"/>
    <property type="molecule type" value="Genomic_DNA"/>
</dbReference>
<dbReference type="Proteomes" id="UP001559025">
    <property type="component" value="Unassembled WGS sequence"/>
</dbReference>